<dbReference type="EMBL" id="DS995724">
    <property type="protein sequence ID" value="EGE02767.1"/>
    <property type="molecule type" value="Genomic_DNA"/>
</dbReference>
<dbReference type="Proteomes" id="UP000009169">
    <property type="component" value="Unassembled WGS sequence"/>
</dbReference>
<accession>F2PLJ9</accession>
<evidence type="ECO:0000313" key="1">
    <source>
        <dbReference type="EMBL" id="EGE02767.1"/>
    </source>
</evidence>
<gene>
    <name evidence="1" type="ORF">TEQG_01804</name>
</gene>
<dbReference type="VEuPathDB" id="FungiDB:TEQG_01804"/>
<name>F2PLJ9_TRIEC</name>
<sequence length="117" mass="13059">MRPIGRAVRMRSHLPSCRPAAAPSWKHPLYPSLPRCFAATPVLGLVHHGSTLAPRHDHDLFKYTSGRYLYNEHLSLLNVEFSVEALKRVTARAVGCDSFETQQVQKKDAVGDGNVPR</sequence>
<dbReference type="HOGENOM" id="CLU_2086482_0_0_1"/>
<reference evidence="2" key="1">
    <citation type="journal article" date="2012" name="MBio">
        <title>Comparative genome analysis of Trichophyton rubrum and related dermatophytes reveals candidate genes involved in infection.</title>
        <authorList>
            <person name="Martinez D.A."/>
            <person name="Oliver B.G."/>
            <person name="Graeser Y."/>
            <person name="Goldberg J.M."/>
            <person name="Li W."/>
            <person name="Martinez-Rossi N.M."/>
            <person name="Monod M."/>
            <person name="Shelest E."/>
            <person name="Barton R.C."/>
            <person name="Birch E."/>
            <person name="Brakhage A.A."/>
            <person name="Chen Z."/>
            <person name="Gurr S.J."/>
            <person name="Heiman D."/>
            <person name="Heitman J."/>
            <person name="Kosti I."/>
            <person name="Rossi A."/>
            <person name="Saif S."/>
            <person name="Samalova M."/>
            <person name="Saunders C.W."/>
            <person name="Shea T."/>
            <person name="Summerbell R.C."/>
            <person name="Xu J."/>
            <person name="Young S."/>
            <person name="Zeng Q."/>
            <person name="Birren B.W."/>
            <person name="Cuomo C.A."/>
            <person name="White T.C."/>
        </authorList>
    </citation>
    <scope>NUCLEOTIDE SEQUENCE [LARGE SCALE GENOMIC DNA]</scope>
    <source>
        <strain evidence="2">ATCC MYA-4606 / CBS 127.97</strain>
    </source>
</reference>
<proteinExistence type="predicted"/>
<protein>
    <submittedName>
        <fullName evidence="1">Uncharacterized protein</fullName>
    </submittedName>
</protein>
<dbReference type="AlphaFoldDB" id="F2PLJ9"/>
<keyword evidence="2" id="KW-1185">Reference proteome</keyword>
<organism evidence="1 2">
    <name type="scientific">Trichophyton equinum (strain ATCC MYA-4606 / CBS 127.97)</name>
    <name type="common">Horse ringworm fungus</name>
    <dbReference type="NCBI Taxonomy" id="559882"/>
    <lineage>
        <taxon>Eukaryota</taxon>
        <taxon>Fungi</taxon>
        <taxon>Dikarya</taxon>
        <taxon>Ascomycota</taxon>
        <taxon>Pezizomycotina</taxon>
        <taxon>Eurotiomycetes</taxon>
        <taxon>Eurotiomycetidae</taxon>
        <taxon>Onygenales</taxon>
        <taxon>Arthrodermataceae</taxon>
        <taxon>Trichophyton</taxon>
    </lineage>
</organism>
<evidence type="ECO:0000313" key="2">
    <source>
        <dbReference type="Proteomes" id="UP000009169"/>
    </source>
</evidence>